<dbReference type="Proteomes" id="UP000811246">
    <property type="component" value="Chromosome 5"/>
</dbReference>
<dbReference type="AlphaFoldDB" id="A0A922EV28"/>
<organism evidence="3 4">
    <name type="scientific">Carya illinoinensis</name>
    <name type="common">Pecan</name>
    <dbReference type="NCBI Taxonomy" id="32201"/>
    <lineage>
        <taxon>Eukaryota</taxon>
        <taxon>Viridiplantae</taxon>
        <taxon>Streptophyta</taxon>
        <taxon>Embryophyta</taxon>
        <taxon>Tracheophyta</taxon>
        <taxon>Spermatophyta</taxon>
        <taxon>Magnoliopsida</taxon>
        <taxon>eudicotyledons</taxon>
        <taxon>Gunneridae</taxon>
        <taxon>Pentapetalae</taxon>
        <taxon>rosids</taxon>
        <taxon>fabids</taxon>
        <taxon>Fagales</taxon>
        <taxon>Juglandaceae</taxon>
        <taxon>Carya</taxon>
    </lineage>
</organism>
<sequence>MGKGLKVVAGFMSFFLLISLWLSSMQLNVTEARRLNGELHIGDDHHSGREIDELSQGVTGSTSGLKSGGRLHTYYKYSRSTADHSGPSTPPGAGHKNVPSDNQ</sequence>
<feature type="chain" id="PRO_5037802475" evidence="2">
    <location>
        <begin position="33"/>
        <end position="103"/>
    </location>
</feature>
<comment type="caution">
    <text evidence="3">The sequence shown here is derived from an EMBL/GenBank/DDBJ whole genome shotgun (WGS) entry which is preliminary data.</text>
</comment>
<feature type="compositionally biased region" description="Basic and acidic residues" evidence="1">
    <location>
        <begin position="41"/>
        <end position="52"/>
    </location>
</feature>
<feature type="compositionally biased region" description="Polar residues" evidence="1">
    <location>
        <begin position="56"/>
        <end position="65"/>
    </location>
</feature>
<evidence type="ECO:0000313" key="3">
    <source>
        <dbReference type="EMBL" id="KAG6710638.1"/>
    </source>
</evidence>
<proteinExistence type="predicted"/>
<protein>
    <submittedName>
        <fullName evidence="3">Uncharacterized protein</fullName>
    </submittedName>
</protein>
<accession>A0A922EV28</accession>
<reference evidence="3" key="1">
    <citation type="submission" date="2021-01" db="EMBL/GenBank/DDBJ databases">
        <authorList>
            <person name="Lovell J.T."/>
            <person name="Bentley N."/>
            <person name="Bhattarai G."/>
            <person name="Jenkins J.W."/>
            <person name="Sreedasyam A."/>
            <person name="Alarcon Y."/>
            <person name="Bock C."/>
            <person name="Boston L."/>
            <person name="Carlson J."/>
            <person name="Cervantes K."/>
            <person name="Clermont K."/>
            <person name="Krom N."/>
            <person name="Kubenka K."/>
            <person name="Mamidi S."/>
            <person name="Mattison C."/>
            <person name="Monteros M."/>
            <person name="Pisani C."/>
            <person name="Plott C."/>
            <person name="Rajasekar S."/>
            <person name="Rhein H.S."/>
            <person name="Rohla C."/>
            <person name="Song M."/>
            <person name="Hilaire R.S."/>
            <person name="Shu S."/>
            <person name="Wells L."/>
            <person name="Wang X."/>
            <person name="Webber J."/>
            <person name="Heerema R.J."/>
            <person name="Klein P."/>
            <person name="Conner P."/>
            <person name="Grauke L."/>
            <person name="Grimwood J."/>
            <person name="Schmutz J."/>
            <person name="Randall J.J."/>
        </authorList>
    </citation>
    <scope>NUCLEOTIDE SEQUENCE</scope>
    <source>
        <tissue evidence="3">Leaf</tissue>
    </source>
</reference>
<gene>
    <name evidence="3" type="ORF">I3842_05G012100</name>
</gene>
<evidence type="ECO:0000256" key="1">
    <source>
        <dbReference type="SAM" id="MobiDB-lite"/>
    </source>
</evidence>
<evidence type="ECO:0000313" key="4">
    <source>
        <dbReference type="Proteomes" id="UP000811246"/>
    </source>
</evidence>
<keyword evidence="2" id="KW-0732">Signal</keyword>
<evidence type="ECO:0000256" key="2">
    <source>
        <dbReference type="SAM" id="SignalP"/>
    </source>
</evidence>
<dbReference type="EMBL" id="CM031829">
    <property type="protein sequence ID" value="KAG6710638.1"/>
    <property type="molecule type" value="Genomic_DNA"/>
</dbReference>
<feature type="signal peptide" evidence="2">
    <location>
        <begin position="1"/>
        <end position="32"/>
    </location>
</feature>
<name>A0A922EV28_CARIL</name>
<feature type="region of interest" description="Disordered" evidence="1">
    <location>
        <begin position="41"/>
        <end position="103"/>
    </location>
</feature>